<dbReference type="PANTHER" id="PTHR43625:SF40">
    <property type="entry name" value="ALDO-KETO REDUCTASE YAKC [NADP(+)]"/>
    <property type="match status" value="1"/>
</dbReference>
<dbReference type="Proteomes" id="UP000252884">
    <property type="component" value="Unassembled WGS sequence"/>
</dbReference>
<feature type="domain" description="NADP-dependent oxidoreductase" evidence="2">
    <location>
        <begin position="19"/>
        <end position="315"/>
    </location>
</feature>
<dbReference type="Gene3D" id="3.20.20.100">
    <property type="entry name" value="NADP-dependent oxidoreductase domain"/>
    <property type="match status" value="1"/>
</dbReference>
<dbReference type="RefSeq" id="WP_114465840.1">
    <property type="nucleotide sequence ID" value="NZ_QPJK01000001.1"/>
</dbReference>
<comment type="caution">
    <text evidence="3">The sequence shown here is derived from an EMBL/GenBank/DDBJ whole genome shotgun (WGS) entry which is preliminary data.</text>
</comment>
<gene>
    <name evidence="3" type="ORF">DES41_101660</name>
</gene>
<proteinExistence type="predicted"/>
<dbReference type="Pfam" id="PF00248">
    <property type="entry name" value="Aldo_ket_red"/>
    <property type="match status" value="1"/>
</dbReference>
<accession>A0A368Y9P7</accession>
<dbReference type="OrthoDB" id="5488419at2"/>
<name>A0A368Y9P7_9BURK</name>
<dbReference type="InterPro" id="IPR036812">
    <property type="entry name" value="NAD(P)_OxRdtase_dom_sf"/>
</dbReference>
<dbReference type="GO" id="GO:0016491">
    <property type="term" value="F:oxidoreductase activity"/>
    <property type="evidence" value="ECO:0007669"/>
    <property type="project" value="UniProtKB-KW"/>
</dbReference>
<dbReference type="SUPFAM" id="SSF51430">
    <property type="entry name" value="NAD(P)-linked oxidoreductase"/>
    <property type="match status" value="1"/>
</dbReference>
<sequence length="337" mass="36304">MTTTPQATTRSLAGHSIHPLGLGCMGMSEFYGPSDEAESLATLRAARDLGVQHFDTADTYGLGHNEELLGRFLRDLAPVERAELVVATKFGIVRAKDTYERRIDNSPTYIRAACEASLKRLGVERIGLYYCHRRDPQVPLAEVVGAMAELVRAGKVAALGFSEISADSLRQAHAQHPIAAVQSEYSLWERGAEAAVLPATRALGVAFVAYSPLGRAVLTDRPPEAETLAQDDFRRALPRLQGEAGAANLHLRERLAACAAEIGQPVAALALAWLLQRQPHVLPIPGTRRQAHLRQNLAACALQLPEALLAELDALFAPGTVQGARYPDAGFAGVETR</sequence>
<dbReference type="PANTHER" id="PTHR43625">
    <property type="entry name" value="AFLATOXIN B1 ALDEHYDE REDUCTASE"/>
    <property type="match status" value="1"/>
</dbReference>
<evidence type="ECO:0000313" key="4">
    <source>
        <dbReference type="Proteomes" id="UP000252884"/>
    </source>
</evidence>
<evidence type="ECO:0000259" key="2">
    <source>
        <dbReference type="Pfam" id="PF00248"/>
    </source>
</evidence>
<protein>
    <submittedName>
        <fullName evidence="3">Aryl-alcohol dehydrogenase-like predicted oxidoreductase</fullName>
    </submittedName>
</protein>
<organism evidence="3 4">
    <name type="scientific">Pseudorhodoferax soli</name>
    <dbReference type="NCBI Taxonomy" id="545864"/>
    <lineage>
        <taxon>Bacteria</taxon>
        <taxon>Pseudomonadati</taxon>
        <taxon>Pseudomonadota</taxon>
        <taxon>Betaproteobacteria</taxon>
        <taxon>Burkholderiales</taxon>
        <taxon>Comamonadaceae</taxon>
    </lineage>
</organism>
<dbReference type="InterPro" id="IPR023210">
    <property type="entry name" value="NADP_OxRdtase_dom"/>
</dbReference>
<evidence type="ECO:0000256" key="1">
    <source>
        <dbReference type="ARBA" id="ARBA00023002"/>
    </source>
</evidence>
<dbReference type="InterPro" id="IPR050791">
    <property type="entry name" value="Aldo-Keto_reductase"/>
</dbReference>
<keyword evidence="4" id="KW-1185">Reference proteome</keyword>
<dbReference type="GO" id="GO:0005737">
    <property type="term" value="C:cytoplasm"/>
    <property type="evidence" value="ECO:0007669"/>
    <property type="project" value="TreeGrafter"/>
</dbReference>
<dbReference type="EMBL" id="QPJK01000001">
    <property type="protein sequence ID" value="RCW76056.1"/>
    <property type="molecule type" value="Genomic_DNA"/>
</dbReference>
<evidence type="ECO:0000313" key="3">
    <source>
        <dbReference type="EMBL" id="RCW76056.1"/>
    </source>
</evidence>
<keyword evidence="1" id="KW-0560">Oxidoreductase</keyword>
<dbReference type="AlphaFoldDB" id="A0A368Y9P7"/>
<reference evidence="3 4" key="1">
    <citation type="submission" date="2018-07" db="EMBL/GenBank/DDBJ databases">
        <title>Genomic Encyclopedia of Type Strains, Phase IV (KMG-IV): sequencing the most valuable type-strain genomes for metagenomic binning, comparative biology and taxonomic classification.</title>
        <authorList>
            <person name="Goeker M."/>
        </authorList>
    </citation>
    <scope>NUCLEOTIDE SEQUENCE [LARGE SCALE GENOMIC DNA]</scope>
    <source>
        <strain evidence="3 4">DSM 21634</strain>
    </source>
</reference>